<accession>F5XIP5</accession>
<evidence type="ECO:0000313" key="2">
    <source>
        <dbReference type="Proteomes" id="UP000007947"/>
    </source>
</evidence>
<dbReference type="OrthoDB" id="5507947at2"/>
<reference evidence="1 2" key="1">
    <citation type="submission" date="2011-05" db="EMBL/GenBank/DDBJ databases">
        <title>Whole genome sequence of Microlunatus phosphovorus NM-1.</title>
        <authorList>
            <person name="Hosoyama A."/>
            <person name="Sasaki K."/>
            <person name="Harada T."/>
            <person name="Igarashi R."/>
            <person name="Kawakoshi A."/>
            <person name="Sasagawa M."/>
            <person name="Fukada J."/>
            <person name="Nakamura S."/>
            <person name="Katano Y."/>
            <person name="Hanada S."/>
            <person name="Kamagata Y."/>
            <person name="Nakamura N."/>
            <person name="Yamazaki S."/>
            <person name="Fujita N."/>
        </authorList>
    </citation>
    <scope>NUCLEOTIDE SEQUENCE [LARGE SCALE GENOMIC DNA]</scope>
    <source>
        <strain evidence="2">ATCC 700054 / DSM 10555 / JCM 9379 / NBRC 101784 / NCIMB 13414 / VKM Ac-1990 / NM-1</strain>
    </source>
</reference>
<gene>
    <name evidence="1" type="ordered locus">MLP_52690</name>
</gene>
<dbReference type="eggNOG" id="COG3465">
    <property type="taxonomic scope" value="Bacteria"/>
</dbReference>
<dbReference type="AlphaFoldDB" id="F5XIP5"/>
<sequence length="194" mass="20973">MSDDTPTTMQARDLVLAVIDAASGRPDFGRTSLQKTTFFAAIALGVDLGHSAYYYGPYSAAVEQDTEALVMATLVEEDSSTIGVNNRGFPITRYQYKVSSDGKQRVQQLKGKYPTEVGVVDELVKQLVAVIGSLDQTTLAAAAKTYYIAREQGSPVTPDTVADLAKDYGWTLRADRVADAANVLNSLNLVEVQR</sequence>
<dbReference type="STRING" id="1032480.MLP_52690"/>
<dbReference type="KEGG" id="mph:MLP_52690"/>
<dbReference type="HOGENOM" id="CLU_1401072_0_0_11"/>
<proteinExistence type="predicted"/>
<evidence type="ECO:0000313" key="1">
    <source>
        <dbReference type="EMBL" id="BAK38283.1"/>
    </source>
</evidence>
<dbReference type="EMBL" id="AP012204">
    <property type="protein sequence ID" value="BAK38283.1"/>
    <property type="molecule type" value="Genomic_DNA"/>
</dbReference>
<name>F5XIP5_MICPN</name>
<protein>
    <submittedName>
        <fullName evidence="1">Uncharacterized protein</fullName>
    </submittedName>
</protein>
<organism evidence="1 2">
    <name type="scientific">Microlunatus phosphovorus (strain ATCC 700054 / DSM 10555 / JCM 9379 / NBRC 101784 / NCIMB 13414 / VKM Ac-1990 / NM-1)</name>
    <dbReference type="NCBI Taxonomy" id="1032480"/>
    <lineage>
        <taxon>Bacteria</taxon>
        <taxon>Bacillati</taxon>
        <taxon>Actinomycetota</taxon>
        <taxon>Actinomycetes</taxon>
        <taxon>Propionibacteriales</taxon>
        <taxon>Propionibacteriaceae</taxon>
        <taxon>Microlunatus</taxon>
    </lineage>
</organism>
<dbReference type="Proteomes" id="UP000007947">
    <property type="component" value="Chromosome"/>
</dbReference>
<dbReference type="RefSeq" id="WP_013866095.1">
    <property type="nucleotide sequence ID" value="NC_015635.1"/>
</dbReference>
<keyword evidence="2" id="KW-1185">Reference proteome</keyword>